<keyword evidence="3" id="KW-0175">Coiled coil</keyword>
<dbReference type="InterPro" id="IPR007930">
    <property type="entry name" value="DUF724"/>
</dbReference>
<dbReference type="CDD" id="cd20406">
    <property type="entry name" value="Tudor_Agenet_AtDUF_rpt2_4"/>
    <property type="match status" value="2"/>
</dbReference>
<dbReference type="InterPro" id="IPR008395">
    <property type="entry name" value="Agenet-like_dom"/>
</dbReference>
<dbReference type="SMART" id="SM00743">
    <property type="entry name" value="Agenet"/>
    <property type="match status" value="4"/>
</dbReference>
<accession>A0A978VQA6</accession>
<name>A0A978VQA6_ZIZJJ</name>
<protein>
    <recommendedName>
        <fullName evidence="5">Agenet domain-containing protein</fullName>
    </recommendedName>
</protein>
<sequence>MLFTFNHKQRKMEKMDNNGNIEEEHLQVGSKVEVFCEEDGFHNSWFSAVILRPPYKSTSQRKRKRSSDSKFLIQYENFLTDGGNKPLTEYVDVSFIRPLPPPEAPEQVIEPNDVVDALHRDVWWTGVVTNVVGDKCYVKFKFPPDILELDRSQIRLHWDWVKGIWSRPEKQETTGSSLFSPGEAIEVNLDNELPCIVWSPAIFLGEVGPNCFLVQSKNSKTEEVLHKISVQLHQIRPHPPQVEVKFDLFEKVNAFDGIRWWVGVITKVLIGSRYTVTTLHVKKVKEYDQSELRPHLEWVGGQWETKSMNVKYNPVCKPLYPHACNSTKNSKVASRNESRGARMEKTEEETSCSTNKEDTQKEQKIKQQEVGRLGKVKTVSPKKRGSLLMRKPEYLGTWTRTFKRRVILPKSHSKNMEYLVTGADSEVLTVSHAEESSPLPNKNNVGVSNEIQGKGEDKLSIANGQAAAVGKRHNGAGVIAVDCTTDKVELPITARVEVSGDQLNGAAVVEDCRPDKSELTVRVPGSEDVLKDGTALVFTTDCSTEEVIVAVDVSHMQLNGTVGVEDRRTDKSELTVGVPGCEDVLRDGTPLVPTTDCLTEQVMVAVDRISSSGVSDKQLNGPAGVEDCGTNKSELAVRIPGMESSLLCNKLKQKLGKQISVDFVIYATDCLTEEVMVAVDGISSNDVSDNQPLSVHINEIHSIENADDSGTRFTGGNEQNNSLSLPFVKKFSIWQQIESMEVFRKLPQNPHFQPLVKSKEIYREGLAIGNMLAFVSFVETIAKLEIDSPREFFNDAIETLVEMEKMGFNVDTLRGRLSEMQLVQVKLRQLQDDSLGIKTKITESTYEKIKTNEEVGELLKEMKKLEEKKARLITKTVAISTDLDMLQSEDSVITEDILRMKQTFLVLRQF</sequence>
<keyword evidence="2" id="KW-0341">Growth regulation</keyword>
<feature type="compositionally biased region" description="Basic and acidic residues" evidence="4">
    <location>
        <begin position="334"/>
        <end position="345"/>
    </location>
</feature>
<evidence type="ECO:0000313" key="6">
    <source>
        <dbReference type="EMBL" id="KAH7537731.1"/>
    </source>
</evidence>
<feature type="region of interest" description="Disordered" evidence="4">
    <location>
        <begin position="326"/>
        <end position="369"/>
    </location>
</feature>
<feature type="compositionally biased region" description="Basic and acidic residues" evidence="4">
    <location>
        <begin position="355"/>
        <end position="369"/>
    </location>
</feature>
<feature type="domain" description="Agenet" evidence="5">
    <location>
        <begin position="244"/>
        <end position="300"/>
    </location>
</feature>
<comment type="caution">
    <text evidence="6">The sequence shown here is derived from an EMBL/GenBank/DDBJ whole genome shotgun (WGS) entry which is preliminary data.</text>
</comment>
<dbReference type="InterPro" id="IPR014002">
    <property type="entry name" value="Agenet_dom_plant"/>
</dbReference>
<keyword evidence="1" id="KW-0813">Transport</keyword>
<evidence type="ECO:0000256" key="3">
    <source>
        <dbReference type="SAM" id="Coils"/>
    </source>
</evidence>
<reference evidence="6" key="1">
    <citation type="journal article" date="2021" name="Front. Plant Sci.">
        <title>Chromosome-Scale Genome Assembly for Chinese Sour Jujube and Insights Into Its Genome Evolution and Domestication Signature.</title>
        <authorList>
            <person name="Shen L.-Y."/>
            <person name="Luo H."/>
            <person name="Wang X.-L."/>
            <person name="Wang X.-M."/>
            <person name="Qiu X.-J."/>
            <person name="Liu H."/>
            <person name="Zhou S.-S."/>
            <person name="Jia K.-H."/>
            <person name="Nie S."/>
            <person name="Bao Y.-T."/>
            <person name="Zhang R.-G."/>
            <person name="Yun Q.-Z."/>
            <person name="Chai Y.-H."/>
            <person name="Lu J.-Y."/>
            <person name="Li Y."/>
            <person name="Zhao S.-W."/>
            <person name="Mao J.-F."/>
            <person name="Jia S.-G."/>
            <person name="Mao Y.-M."/>
        </authorList>
    </citation>
    <scope>NUCLEOTIDE SEQUENCE</scope>
    <source>
        <strain evidence="6">AT0</strain>
        <tissue evidence="6">Leaf</tissue>
    </source>
</reference>
<feature type="domain" description="Agenet" evidence="5">
    <location>
        <begin position="177"/>
        <end position="243"/>
    </location>
</feature>
<dbReference type="Pfam" id="PF05641">
    <property type="entry name" value="Agenet"/>
    <property type="match status" value="2"/>
</dbReference>
<dbReference type="Proteomes" id="UP000813462">
    <property type="component" value="Unassembled WGS sequence"/>
</dbReference>
<feature type="domain" description="Agenet" evidence="5">
    <location>
        <begin position="24"/>
        <end position="104"/>
    </location>
</feature>
<dbReference type="CDD" id="cd20405">
    <property type="entry name" value="Tudor_Agenet_AtDUF_rpt1_3"/>
    <property type="match status" value="1"/>
</dbReference>
<dbReference type="Pfam" id="PF05266">
    <property type="entry name" value="DUF724"/>
    <property type="match status" value="1"/>
</dbReference>
<organism evidence="6 7">
    <name type="scientific">Ziziphus jujuba var. spinosa</name>
    <dbReference type="NCBI Taxonomy" id="714518"/>
    <lineage>
        <taxon>Eukaryota</taxon>
        <taxon>Viridiplantae</taxon>
        <taxon>Streptophyta</taxon>
        <taxon>Embryophyta</taxon>
        <taxon>Tracheophyta</taxon>
        <taxon>Spermatophyta</taxon>
        <taxon>Magnoliopsida</taxon>
        <taxon>eudicotyledons</taxon>
        <taxon>Gunneridae</taxon>
        <taxon>Pentapetalae</taxon>
        <taxon>rosids</taxon>
        <taxon>fabids</taxon>
        <taxon>Rosales</taxon>
        <taxon>Rhamnaceae</taxon>
        <taxon>Paliureae</taxon>
        <taxon>Ziziphus</taxon>
    </lineage>
</organism>
<proteinExistence type="predicted"/>
<evidence type="ECO:0000259" key="5">
    <source>
        <dbReference type="SMART" id="SM00743"/>
    </source>
</evidence>
<gene>
    <name evidence="6" type="ORF">FEM48_Zijuj03G0124000</name>
</gene>
<dbReference type="EMBL" id="JAEACU010000003">
    <property type="protein sequence ID" value="KAH7537731.1"/>
    <property type="molecule type" value="Genomic_DNA"/>
</dbReference>
<evidence type="ECO:0000256" key="4">
    <source>
        <dbReference type="SAM" id="MobiDB-lite"/>
    </source>
</evidence>
<feature type="domain" description="Agenet" evidence="5">
    <location>
        <begin position="107"/>
        <end position="162"/>
    </location>
</feature>
<dbReference type="PANTHER" id="PTHR31917:SF153">
    <property type="entry name" value="DUF724 DOMAIN-CONTAINING PROTEIN 3-RELATED"/>
    <property type="match status" value="1"/>
</dbReference>
<evidence type="ECO:0000256" key="1">
    <source>
        <dbReference type="ARBA" id="ARBA00022448"/>
    </source>
</evidence>
<dbReference type="AlphaFoldDB" id="A0A978VQA6"/>
<evidence type="ECO:0000256" key="2">
    <source>
        <dbReference type="ARBA" id="ARBA00022604"/>
    </source>
</evidence>
<dbReference type="PANTHER" id="PTHR31917">
    <property type="entry name" value="AGENET DOMAIN-CONTAINING PROTEIN-RELATED"/>
    <property type="match status" value="1"/>
</dbReference>
<evidence type="ECO:0000313" key="7">
    <source>
        <dbReference type="Proteomes" id="UP000813462"/>
    </source>
</evidence>
<feature type="coiled-coil region" evidence="3">
    <location>
        <begin position="848"/>
        <end position="875"/>
    </location>
</feature>